<keyword evidence="3" id="KW-0560">Oxidoreductase</keyword>
<dbReference type="InterPro" id="IPR029068">
    <property type="entry name" value="Glyas_Bleomycin-R_OHBP_Dase"/>
</dbReference>
<evidence type="ECO:0000259" key="2">
    <source>
        <dbReference type="PROSITE" id="PS51819"/>
    </source>
</evidence>
<proteinExistence type="predicted"/>
<dbReference type="EC" id="1.20.4.4" evidence="3"/>
<accession>A0AAU9C3H9</accession>
<organism evidence="3 4">
    <name type="scientific">Methylomarinovum caldicuralii</name>
    <dbReference type="NCBI Taxonomy" id="438856"/>
    <lineage>
        <taxon>Bacteria</taxon>
        <taxon>Pseudomonadati</taxon>
        <taxon>Pseudomonadota</taxon>
        <taxon>Gammaproteobacteria</taxon>
        <taxon>Methylococcales</taxon>
        <taxon>Methylothermaceae</taxon>
        <taxon>Methylomarinovum</taxon>
    </lineage>
</organism>
<dbReference type="SUPFAM" id="SSF54593">
    <property type="entry name" value="Glyoxalase/Bleomycin resistance protein/Dihydroxybiphenyl dioxygenase"/>
    <property type="match status" value="1"/>
</dbReference>
<dbReference type="InterPro" id="IPR037523">
    <property type="entry name" value="VOC_core"/>
</dbReference>
<dbReference type="PANTHER" id="PTHR43428:SF1">
    <property type="entry name" value="ARSENATE REDUCTASE"/>
    <property type="match status" value="1"/>
</dbReference>
<dbReference type="KEGG" id="mcau:MIT9_P1330"/>
<dbReference type="AlphaFoldDB" id="A0AAU9C3H9"/>
<dbReference type="Gene3D" id="3.10.180.10">
    <property type="entry name" value="2,3-Dihydroxybiphenyl 1,2-Dioxygenase, domain 1"/>
    <property type="match status" value="1"/>
</dbReference>
<dbReference type="InterPro" id="IPR036196">
    <property type="entry name" value="Ptyr_pPase_sf"/>
</dbReference>
<evidence type="ECO:0000313" key="4">
    <source>
        <dbReference type="Proteomes" id="UP001321825"/>
    </source>
</evidence>
<evidence type="ECO:0000256" key="1">
    <source>
        <dbReference type="ARBA" id="ARBA00022849"/>
    </source>
</evidence>
<evidence type="ECO:0000313" key="3">
    <source>
        <dbReference type="EMBL" id="BCX81750.1"/>
    </source>
</evidence>
<dbReference type="PROSITE" id="PS51819">
    <property type="entry name" value="VOC"/>
    <property type="match status" value="1"/>
</dbReference>
<dbReference type="GO" id="GO:0046685">
    <property type="term" value="P:response to arsenic-containing substance"/>
    <property type="evidence" value="ECO:0007669"/>
    <property type="project" value="UniProtKB-KW"/>
</dbReference>
<dbReference type="GO" id="GO:0030612">
    <property type="term" value="F:arsenate reductase (thioredoxin) activity"/>
    <property type="evidence" value="ECO:0007669"/>
    <property type="project" value="UniProtKB-EC"/>
</dbReference>
<keyword evidence="4" id="KW-1185">Reference proteome</keyword>
<gene>
    <name evidence="3" type="ORF">MIT9_P1330</name>
</gene>
<dbReference type="SMART" id="SM00226">
    <property type="entry name" value="LMWPc"/>
    <property type="match status" value="1"/>
</dbReference>
<dbReference type="Pfam" id="PF00903">
    <property type="entry name" value="Glyoxalase"/>
    <property type="match status" value="1"/>
</dbReference>
<dbReference type="Gene3D" id="3.40.50.2300">
    <property type="match status" value="1"/>
</dbReference>
<reference evidence="4" key="1">
    <citation type="journal article" date="2024" name="Int. J. Syst. Evol. Microbiol.">
        <title>Methylomarinovum tepidoasis sp. nov., a moderately thermophilic methanotroph of the family Methylothermaceae isolated from a deep-sea hydrothermal field.</title>
        <authorList>
            <person name="Hirayama H."/>
            <person name="Takaki Y."/>
            <person name="Abe M."/>
            <person name="Miyazaki M."/>
            <person name="Uematsu K."/>
            <person name="Matsui Y."/>
            <person name="Takai K."/>
        </authorList>
    </citation>
    <scope>NUCLEOTIDE SEQUENCE [LARGE SCALE GENOMIC DNA]</scope>
    <source>
        <strain evidence="4">IT-9</strain>
    </source>
</reference>
<dbReference type="CDD" id="cd16345">
    <property type="entry name" value="LMWP_ArsC"/>
    <property type="match status" value="1"/>
</dbReference>
<dbReference type="Proteomes" id="UP001321825">
    <property type="component" value="Chromosome"/>
</dbReference>
<keyword evidence="1" id="KW-0059">Arsenical resistance</keyword>
<dbReference type="EMBL" id="AP024714">
    <property type="protein sequence ID" value="BCX81750.1"/>
    <property type="molecule type" value="Genomic_DNA"/>
</dbReference>
<dbReference type="SUPFAM" id="SSF52788">
    <property type="entry name" value="Phosphotyrosine protein phosphatases I"/>
    <property type="match status" value="1"/>
</dbReference>
<sequence length="296" mass="33576">MFENLRREKFSMQFDSVLFLCVANSARSQLAEALARLRFGDQVRVCSAGSQPSGRVNPYAIKVLEEIGIDTARLRSKAIDEIDLDRIDLIVTLCAEESCPVVAARARRLNWAMPDPDRKEENLSEAERLAIFRQTRDAIAQRIEVLAALRDLPPPLDPREFHASIRVPDIAQAARFYSWLLGVEPKEWTHRYVIFVNDRLKTNFVILVDDGLALHHDTLYHLGVELADKAAVIDAYRRAVAAGFPVHKPPRTTWRGTPLHELWLKDPGGNLVEIYARLTPEELARMPADQQPELLV</sequence>
<dbReference type="InterPro" id="IPR004360">
    <property type="entry name" value="Glyas_Fos-R_dOase_dom"/>
</dbReference>
<feature type="domain" description="VOC" evidence="2">
    <location>
        <begin position="159"/>
        <end position="277"/>
    </location>
</feature>
<dbReference type="PANTHER" id="PTHR43428">
    <property type="entry name" value="ARSENATE REDUCTASE"/>
    <property type="match status" value="1"/>
</dbReference>
<dbReference type="RefSeq" id="WP_317706661.1">
    <property type="nucleotide sequence ID" value="NZ_AP024714.1"/>
</dbReference>
<protein>
    <submittedName>
        <fullName evidence="3">Arsenate reductase (Thioredoxin)</fullName>
        <ecNumber evidence="3">1.20.4.4</ecNumber>
    </submittedName>
</protein>
<dbReference type="InterPro" id="IPR023485">
    <property type="entry name" value="Ptyr_pPase"/>
</dbReference>
<dbReference type="Pfam" id="PF01451">
    <property type="entry name" value="LMWPc"/>
    <property type="match status" value="1"/>
</dbReference>
<name>A0AAU9C3H9_9GAMM</name>